<keyword evidence="2" id="KW-0934">Plastid</keyword>
<gene>
    <name evidence="5" type="ORF">PCAR00345_LOCUS36504</name>
</gene>
<dbReference type="Pfam" id="PF04755">
    <property type="entry name" value="PAP_fibrillin"/>
    <property type="match status" value="1"/>
</dbReference>
<dbReference type="EMBL" id="HBIZ01057995">
    <property type="protein sequence ID" value="CAE0783800.1"/>
    <property type="molecule type" value="Transcribed_RNA"/>
</dbReference>
<comment type="subcellular location">
    <subcellularLocation>
        <location evidence="1">Plastid</location>
    </subcellularLocation>
</comment>
<feature type="domain" description="Plastid lipid-associated protein/fibrillin conserved" evidence="4">
    <location>
        <begin position="143"/>
        <end position="243"/>
    </location>
</feature>
<evidence type="ECO:0000256" key="3">
    <source>
        <dbReference type="SAM" id="SignalP"/>
    </source>
</evidence>
<organism evidence="5">
    <name type="scientific">Chrysotila carterae</name>
    <name type="common">Marine alga</name>
    <name type="synonym">Syracosphaera carterae</name>
    <dbReference type="NCBI Taxonomy" id="13221"/>
    <lineage>
        <taxon>Eukaryota</taxon>
        <taxon>Haptista</taxon>
        <taxon>Haptophyta</taxon>
        <taxon>Prymnesiophyceae</taxon>
        <taxon>Isochrysidales</taxon>
        <taxon>Isochrysidaceae</taxon>
        <taxon>Chrysotila</taxon>
    </lineage>
</organism>
<protein>
    <recommendedName>
        <fullName evidence="4">Plastid lipid-associated protein/fibrillin conserved domain-containing protein</fullName>
    </recommendedName>
</protein>
<proteinExistence type="predicted"/>
<name>A0A7S4FAQ2_CHRCT</name>
<dbReference type="GO" id="GO:0009536">
    <property type="term" value="C:plastid"/>
    <property type="evidence" value="ECO:0007669"/>
    <property type="project" value="UniProtKB-SubCell"/>
</dbReference>
<accession>A0A7S4FAQ2</accession>
<evidence type="ECO:0000256" key="2">
    <source>
        <dbReference type="ARBA" id="ARBA00022640"/>
    </source>
</evidence>
<feature type="signal peptide" evidence="3">
    <location>
        <begin position="1"/>
        <end position="17"/>
    </location>
</feature>
<keyword evidence="3" id="KW-0732">Signal</keyword>
<evidence type="ECO:0000256" key="1">
    <source>
        <dbReference type="ARBA" id="ARBA00004474"/>
    </source>
</evidence>
<reference evidence="5" key="1">
    <citation type="submission" date="2021-01" db="EMBL/GenBank/DDBJ databases">
        <authorList>
            <person name="Corre E."/>
            <person name="Pelletier E."/>
            <person name="Niang G."/>
            <person name="Scheremetjew M."/>
            <person name="Finn R."/>
            <person name="Kale V."/>
            <person name="Holt S."/>
            <person name="Cochrane G."/>
            <person name="Meng A."/>
            <person name="Brown T."/>
            <person name="Cohen L."/>
        </authorList>
    </citation>
    <scope>NUCLEOTIDE SEQUENCE</scope>
    <source>
        <strain evidence="5">CCMP645</strain>
    </source>
</reference>
<dbReference type="AlphaFoldDB" id="A0A7S4FAQ2"/>
<evidence type="ECO:0000313" key="5">
    <source>
        <dbReference type="EMBL" id="CAE0783800.1"/>
    </source>
</evidence>
<sequence length="246" mass="26680">MAALLLLVLCTMQPLAAWQPAVTAHLRLWRPPRCRASAISLGSTEAELQELLSPDRVRSGQDEQRIDELCGQLCQQGQDRVDMELIEGDWVLVYTSSSKFDPRNPLGRRVDGSAPGLEGAIAAVTGGTDLSQPSSSPIQRAITSAFEVRQHVQLQAPEPRVTQSVSLPAGSISLSAVARTSAELPGRIIFQFDRGNIDLGGVRLPYPAPFRLLGDEAVGWLDTLYLSRTTRISAGNKGTTFVFQKC</sequence>
<dbReference type="InterPro" id="IPR006843">
    <property type="entry name" value="PAP/fibrillin_dom"/>
</dbReference>
<feature type="chain" id="PRO_5031454419" description="Plastid lipid-associated protein/fibrillin conserved domain-containing protein" evidence="3">
    <location>
        <begin position="18"/>
        <end position="246"/>
    </location>
</feature>
<dbReference type="PANTHER" id="PTHR31906">
    <property type="entry name" value="PLASTID-LIPID-ASSOCIATED PROTEIN 4, CHLOROPLASTIC-RELATED"/>
    <property type="match status" value="1"/>
</dbReference>
<dbReference type="InterPro" id="IPR039633">
    <property type="entry name" value="PAP"/>
</dbReference>
<evidence type="ECO:0000259" key="4">
    <source>
        <dbReference type="Pfam" id="PF04755"/>
    </source>
</evidence>